<keyword evidence="9 11" id="KW-0472">Membrane</keyword>
<evidence type="ECO:0000256" key="5">
    <source>
        <dbReference type="ARBA" id="ARBA00022519"/>
    </source>
</evidence>
<keyword evidence="6 11" id="KW-0812">Transmembrane</keyword>
<protein>
    <submittedName>
        <fullName evidence="13">Energy transducer TonB</fullName>
    </submittedName>
</protein>
<evidence type="ECO:0000256" key="11">
    <source>
        <dbReference type="SAM" id="Phobius"/>
    </source>
</evidence>
<dbReference type="InterPro" id="IPR051045">
    <property type="entry name" value="TonB-dependent_transducer"/>
</dbReference>
<dbReference type="Pfam" id="PF03544">
    <property type="entry name" value="TonB_C"/>
    <property type="match status" value="1"/>
</dbReference>
<sequence length="317" mass="35610">MVELQLKRFYLSKPIQVIGQWFSELTSQMIEKSRTDRILTISILAAVAVHVFFIFAITFSAPHDDQAVMQDIALAVSDSKKDNPDADYLAQANQEGSGVLRSAHRLTSPAQVQNQNQSIQAQNVTIQIIKEEQEELTPSAAGERTVTTAASWKAETQEEKNRRMRKAQKQKESSSSTASMIATLEAQYATQKQEYSKISSIHTVDSVSTKADPSAVYLNQFRRKVEKIGNHNYPIEARNRGIKGDVRLMVILERDGSIRAIRLMQTSGYHILDEAAKASVREGAPYGRFDDAMKGYSQLHIIRTWRFSDENELDVGT</sequence>
<evidence type="ECO:0000256" key="3">
    <source>
        <dbReference type="ARBA" id="ARBA00022448"/>
    </source>
</evidence>
<evidence type="ECO:0000256" key="2">
    <source>
        <dbReference type="ARBA" id="ARBA00006555"/>
    </source>
</evidence>
<dbReference type="RefSeq" id="WP_114899416.1">
    <property type="nucleotide sequence ID" value="NZ_CP031222.1"/>
</dbReference>
<dbReference type="Proteomes" id="UP000253940">
    <property type="component" value="Chromosome"/>
</dbReference>
<gene>
    <name evidence="13" type="ORF">HYN46_10925</name>
</gene>
<dbReference type="GO" id="GO:0098797">
    <property type="term" value="C:plasma membrane protein complex"/>
    <property type="evidence" value="ECO:0007669"/>
    <property type="project" value="TreeGrafter"/>
</dbReference>
<dbReference type="PANTHER" id="PTHR33446">
    <property type="entry name" value="PROTEIN TONB-RELATED"/>
    <property type="match status" value="1"/>
</dbReference>
<evidence type="ECO:0000256" key="8">
    <source>
        <dbReference type="ARBA" id="ARBA00022989"/>
    </source>
</evidence>
<keyword evidence="3" id="KW-0813">Transport</keyword>
<dbReference type="GO" id="GO:0055085">
    <property type="term" value="P:transmembrane transport"/>
    <property type="evidence" value="ECO:0007669"/>
    <property type="project" value="InterPro"/>
</dbReference>
<dbReference type="PROSITE" id="PS52015">
    <property type="entry name" value="TONB_CTD"/>
    <property type="match status" value="1"/>
</dbReference>
<evidence type="ECO:0000256" key="6">
    <source>
        <dbReference type="ARBA" id="ARBA00022692"/>
    </source>
</evidence>
<keyword evidence="4" id="KW-1003">Cell membrane</keyword>
<keyword evidence="14" id="KW-1185">Reference proteome</keyword>
<dbReference type="KEGG" id="mbah:HYN46_10925"/>
<evidence type="ECO:0000256" key="10">
    <source>
        <dbReference type="SAM" id="MobiDB-lite"/>
    </source>
</evidence>
<dbReference type="NCBIfam" id="TIGR01352">
    <property type="entry name" value="tonB_Cterm"/>
    <property type="match status" value="1"/>
</dbReference>
<feature type="domain" description="TonB C-terminal" evidence="12">
    <location>
        <begin position="218"/>
        <end position="314"/>
    </location>
</feature>
<evidence type="ECO:0000256" key="1">
    <source>
        <dbReference type="ARBA" id="ARBA00004383"/>
    </source>
</evidence>
<evidence type="ECO:0000313" key="13">
    <source>
        <dbReference type="EMBL" id="AXI03307.1"/>
    </source>
</evidence>
<proteinExistence type="inferred from homology"/>
<evidence type="ECO:0000259" key="12">
    <source>
        <dbReference type="PROSITE" id="PS52015"/>
    </source>
</evidence>
<evidence type="ECO:0000256" key="4">
    <source>
        <dbReference type="ARBA" id="ARBA00022475"/>
    </source>
</evidence>
<feature type="transmembrane region" description="Helical" evidence="11">
    <location>
        <begin position="38"/>
        <end position="59"/>
    </location>
</feature>
<name>A0A345P7P8_9GAMM</name>
<feature type="region of interest" description="Disordered" evidence="10">
    <location>
        <begin position="135"/>
        <end position="178"/>
    </location>
</feature>
<comment type="subcellular location">
    <subcellularLocation>
        <location evidence="1">Cell inner membrane</location>
        <topology evidence="1">Single-pass membrane protein</topology>
        <orientation evidence="1">Periplasmic side</orientation>
    </subcellularLocation>
</comment>
<dbReference type="OrthoDB" id="9803361at2"/>
<accession>A0A345P7P8</accession>
<keyword evidence="8 11" id="KW-1133">Transmembrane helix</keyword>
<evidence type="ECO:0000256" key="9">
    <source>
        <dbReference type="ARBA" id="ARBA00023136"/>
    </source>
</evidence>
<evidence type="ECO:0000313" key="14">
    <source>
        <dbReference type="Proteomes" id="UP000253940"/>
    </source>
</evidence>
<dbReference type="AlphaFoldDB" id="A0A345P7P8"/>
<dbReference type="EMBL" id="CP031222">
    <property type="protein sequence ID" value="AXI03307.1"/>
    <property type="molecule type" value="Genomic_DNA"/>
</dbReference>
<evidence type="ECO:0000256" key="7">
    <source>
        <dbReference type="ARBA" id="ARBA00022927"/>
    </source>
</evidence>
<dbReference type="GO" id="GO:0031992">
    <property type="term" value="F:energy transducer activity"/>
    <property type="evidence" value="ECO:0007669"/>
    <property type="project" value="TreeGrafter"/>
</dbReference>
<dbReference type="SUPFAM" id="SSF74653">
    <property type="entry name" value="TolA/TonB C-terminal domain"/>
    <property type="match status" value="1"/>
</dbReference>
<organism evidence="13 14">
    <name type="scientific">Aquirhabdus parva</name>
    <dbReference type="NCBI Taxonomy" id="2283318"/>
    <lineage>
        <taxon>Bacteria</taxon>
        <taxon>Pseudomonadati</taxon>
        <taxon>Pseudomonadota</taxon>
        <taxon>Gammaproteobacteria</taxon>
        <taxon>Moraxellales</taxon>
        <taxon>Moraxellaceae</taxon>
        <taxon>Aquirhabdus</taxon>
    </lineage>
</organism>
<dbReference type="GO" id="GO:0015031">
    <property type="term" value="P:protein transport"/>
    <property type="evidence" value="ECO:0007669"/>
    <property type="project" value="UniProtKB-KW"/>
</dbReference>
<keyword evidence="7" id="KW-0653">Protein transport</keyword>
<dbReference type="PANTHER" id="PTHR33446:SF11">
    <property type="entry name" value="TONB3"/>
    <property type="match status" value="1"/>
</dbReference>
<keyword evidence="5" id="KW-0997">Cell inner membrane</keyword>
<comment type="similarity">
    <text evidence="2">Belongs to the TonB family.</text>
</comment>
<dbReference type="InterPro" id="IPR006260">
    <property type="entry name" value="TonB/TolA_C"/>
</dbReference>
<dbReference type="Gene3D" id="3.30.1150.10">
    <property type="match status" value="1"/>
</dbReference>
<dbReference type="InterPro" id="IPR037682">
    <property type="entry name" value="TonB_C"/>
</dbReference>
<reference evidence="13 14" key="1">
    <citation type="submission" date="2018-07" db="EMBL/GenBank/DDBJ databases">
        <title>Genome sequencing of Moraxellaceae gen. HYN0046.</title>
        <authorList>
            <person name="Kim M."/>
            <person name="Yi H."/>
        </authorList>
    </citation>
    <scope>NUCLEOTIDE SEQUENCE [LARGE SCALE GENOMIC DNA]</scope>
    <source>
        <strain evidence="13 14">HYN0046</strain>
    </source>
</reference>